<dbReference type="RefSeq" id="WP_169261001.1">
    <property type="nucleotide sequence ID" value="NZ_WTVQ01000022.1"/>
</dbReference>
<feature type="transmembrane region" description="Helical" evidence="6">
    <location>
        <begin position="188"/>
        <end position="207"/>
    </location>
</feature>
<comment type="subcellular location">
    <subcellularLocation>
        <location evidence="1">Membrane</location>
        <topology evidence="1">Multi-pass membrane protein</topology>
    </subcellularLocation>
</comment>
<dbReference type="PANTHER" id="PTHR32322">
    <property type="entry name" value="INNER MEMBRANE TRANSPORTER"/>
    <property type="match status" value="1"/>
</dbReference>
<evidence type="ECO:0000256" key="5">
    <source>
        <dbReference type="ARBA" id="ARBA00023136"/>
    </source>
</evidence>
<proteinExistence type="inferred from homology"/>
<sequence length="294" mass="31108">MPTLPPRLINFAPLLFVLLWSTGFIGAKFGLPYAEPLTFLSSRYVLVITLMSALAFATHAPWPKDWRHVAHIGVTGLLVHATYLGGVFMAIHRGLPAGVTALVVGMQPLLTALGAGWLLGERVSPRQWTGLALGFVGVTLVVSNKVSAGGGAVADLGWMLAPALAALAGITCGTLYQKRFCPSFDLRTGSVIQFVPSLIITGIVASRTETMQVVWSSEFVFALLWLVLVLSLGAISLLNLLIRGGSAVNVASLFYLTPPTTALMAWLLFGETLTGLALAGMVVAVAGVWLARKV</sequence>
<dbReference type="Gene3D" id="1.10.3730.20">
    <property type="match status" value="1"/>
</dbReference>
<feature type="transmembrane region" description="Helical" evidence="6">
    <location>
        <begin position="97"/>
        <end position="119"/>
    </location>
</feature>
<evidence type="ECO:0000259" key="7">
    <source>
        <dbReference type="Pfam" id="PF00892"/>
    </source>
</evidence>
<comment type="similarity">
    <text evidence="2">Belongs to the EamA transporter family.</text>
</comment>
<evidence type="ECO:0000256" key="3">
    <source>
        <dbReference type="ARBA" id="ARBA00022692"/>
    </source>
</evidence>
<feature type="transmembrane region" description="Helical" evidence="6">
    <location>
        <begin position="248"/>
        <end position="267"/>
    </location>
</feature>
<feature type="domain" description="EamA" evidence="7">
    <location>
        <begin position="164"/>
        <end position="290"/>
    </location>
</feature>
<feature type="transmembrane region" description="Helical" evidence="6">
    <location>
        <begin position="69"/>
        <end position="91"/>
    </location>
</feature>
<dbReference type="EMBL" id="WTVQ01000022">
    <property type="protein sequence ID" value="NMG75849.1"/>
    <property type="molecule type" value="Genomic_DNA"/>
</dbReference>
<feature type="domain" description="EamA" evidence="7">
    <location>
        <begin position="14"/>
        <end position="142"/>
    </location>
</feature>
<keyword evidence="3 6" id="KW-0812">Transmembrane</keyword>
<keyword evidence="5 6" id="KW-0472">Membrane</keyword>
<gene>
    <name evidence="8" type="ORF">GPA25_13860</name>
</gene>
<feature type="transmembrane region" description="Helical" evidence="6">
    <location>
        <begin position="12"/>
        <end position="31"/>
    </location>
</feature>
<keyword evidence="9" id="KW-1185">Reference proteome</keyword>
<feature type="transmembrane region" description="Helical" evidence="6">
    <location>
        <begin position="219"/>
        <end position="241"/>
    </location>
</feature>
<evidence type="ECO:0000256" key="2">
    <source>
        <dbReference type="ARBA" id="ARBA00007362"/>
    </source>
</evidence>
<organism evidence="8 9">
    <name type="scientific">Aromatoleum diolicum</name>
    <dbReference type="NCBI Taxonomy" id="75796"/>
    <lineage>
        <taxon>Bacteria</taxon>
        <taxon>Pseudomonadati</taxon>
        <taxon>Pseudomonadota</taxon>
        <taxon>Betaproteobacteria</taxon>
        <taxon>Rhodocyclales</taxon>
        <taxon>Rhodocyclaceae</taxon>
        <taxon>Aromatoleum</taxon>
    </lineage>
</organism>
<dbReference type="Proteomes" id="UP000648984">
    <property type="component" value="Unassembled WGS sequence"/>
</dbReference>
<evidence type="ECO:0000256" key="6">
    <source>
        <dbReference type="SAM" id="Phobius"/>
    </source>
</evidence>
<evidence type="ECO:0000256" key="4">
    <source>
        <dbReference type="ARBA" id="ARBA00022989"/>
    </source>
</evidence>
<dbReference type="Pfam" id="PF00892">
    <property type="entry name" value="EamA"/>
    <property type="match status" value="2"/>
</dbReference>
<dbReference type="InterPro" id="IPR000620">
    <property type="entry name" value="EamA_dom"/>
</dbReference>
<accession>A0ABX1QBU4</accession>
<dbReference type="PANTHER" id="PTHR32322:SF2">
    <property type="entry name" value="EAMA DOMAIN-CONTAINING PROTEIN"/>
    <property type="match status" value="1"/>
</dbReference>
<dbReference type="InterPro" id="IPR037185">
    <property type="entry name" value="EmrE-like"/>
</dbReference>
<comment type="caution">
    <text evidence="8">The sequence shown here is derived from an EMBL/GenBank/DDBJ whole genome shotgun (WGS) entry which is preliminary data.</text>
</comment>
<feature type="transmembrane region" description="Helical" evidence="6">
    <location>
        <begin position="37"/>
        <end position="57"/>
    </location>
</feature>
<protein>
    <submittedName>
        <fullName evidence="8">EamA family transporter</fullName>
    </submittedName>
</protein>
<evidence type="ECO:0000256" key="1">
    <source>
        <dbReference type="ARBA" id="ARBA00004141"/>
    </source>
</evidence>
<feature type="transmembrane region" description="Helical" evidence="6">
    <location>
        <begin position="131"/>
        <end position="150"/>
    </location>
</feature>
<feature type="transmembrane region" description="Helical" evidence="6">
    <location>
        <begin position="273"/>
        <end position="291"/>
    </location>
</feature>
<dbReference type="SUPFAM" id="SSF103481">
    <property type="entry name" value="Multidrug resistance efflux transporter EmrE"/>
    <property type="match status" value="2"/>
</dbReference>
<evidence type="ECO:0000313" key="8">
    <source>
        <dbReference type="EMBL" id="NMG75849.1"/>
    </source>
</evidence>
<name>A0ABX1QBU4_9RHOO</name>
<evidence type="ECO:0000313" key="9">
    <source>
        <dbReference type="Proteomes" id="UP000648984"/>
    </source>
</evidence>
<feature type="transmembrane region" description="Helical" evidence="6">
    <location>
        <begin position="156"/>
        <end position="176"/>
    </location>
</feature>
<reference evidence="8 9" key="1">
    <citation type="submission" date="2019-12" db="EMBL/GenBank/DDBJ databases">
        <title>Comparative genomics gives insights into the taxonomy of the Azoarcus-Aromatoleum group and reveals separate origins of nif in the plant-associated Azoarcus and non-plant-associated Aromatoleum sub-groups.</title>
        <authorList>
            <person name="Lafos M."/>
            <person name="Maluk M."/>
            <person name="Batista M."/>
            <person name="Junghare M."/>
            <person name="Carmona M."/>
            <person name="Faoro H."/>
            <person name="Cruz L.M."/>
            <person name="Battistoni F."/>
            <person name="De Souza E."/>
            <person name="Pedrosa F."/>
            <person name="Chen W.-M."/>
            <person name="Poole P.S."/>
            <person name="Dixon R.A."/>
            <person name="James E.K."/>
        </authorList>
    </citation>
    <scope>NUCLEOTIDE SEQUENCE [LARGE SCALE GENOMIC DNA]</scope>
    <source>
        <strain evidence="8 9">22Lin</strain>
    </source>
</reference>
<dbReference type="InterPro" id="IPR050638">
    <property type="entry name" value="AA-Vitamin_Transporters"/>
</dbReference>
<keyword evidence="4 6" id="KW-1133">Transmembrane helix</keyword>